<feature type="domain" description="O-methyltransferase C-terminal" evidence="5">
    <location>
        <begin position="105"/>
        <end position="307"/>
    </location>
</feature>
<keyword evidence="8" id="KW-1185">Reference proteome</keyword>
<evidence type="ECO:0000256" key="1">
    <source>
        <dbReference type="ARBA" id="ARBA00022603"/>
    </source>
</evidence>
<dbReference type="STRING" id="1909395.BKM31_13620"/>
<keyword evidence="3" id="KW-0949">S-adenosyl-L-methionine</keyword>
<evidence type="ECO:0000259" key="6">
    <source>
        <dbReference type="Pfam" id="PF08100"/>
    </source>
</evidence>
<dbReference type="GO" id="GO:0008171">
    <property type="term" value="F:O-methyltransferase activity"/>
    <property type="evidence" value="ECO:0007669"/>
    <property type="project" value="InterPro"/>
</dbReference>
<dbReference type="InterPro" id="IPR036390">
    <property type="entry name" value="WH_DNA-bd_sf"/>
</dbReference>
<gene>
    <name evidence="7" type="ORF">BKM31_13620</name>
</gene>
<evidence type="ECO:0000313" key="8">
    <source>
        <dbReference type="Proteomes" id="UP000190797"/>
    </source>
</evidence>
<dbReference type="InterPro" id="IPR016461">
    <property type="entry name" value="COMT-like"/>
</dbReference>
<dbReference type="GO" id="GO:0046983">
    <property type="term" value="F:protein dimerization activity"/>
    <property type="evidence" value="ECO:0007669"/>
    <property type="project" value="InterPro"/>
</dbReference>
<keyword evidence="1" id="KW-0489">Methyltransferase</keyword>
<dbReference type="InterPro" id="IPR012967">
    <property type="entry name" value="COMT_dimerisation"/>
</dbReference>
<feature type="active site" description="Proton acceptor" evidence="4">
    <location>
        <position position="239"/>
    </location>
</feature>
<protein>
    <submittedName>
        <fullName evidence="7">Uncharacterized protein</fullName>
    </submittedName>
</protein>
<dbReference type="SUPFAM" id="SSF53335">
    <property type="entry name" value="S-adenosyl-L-methionine-dependent methyltransferases"/>
    <property type="match status" value="1"/>
</dbReference>
<dbReference type="PANTHER" id="PTHR43712:SF2">
    <property type="entry name" value="O-METHYLTRANSFERASE CICE"/>
    <property type="match status" value="1"/>
</dbReference>
<dbReference type="AlphaFoldDB" id="A0A1U9ZWP0"/>
<dbReference type="Pfam" id="PF00891">
    <property type="entry name" value="Methyltransf_2"/>
    <property type="match status" value="1"/>
</dbReference>
<evidence type="ECO:0000256" key="3">
    <source>
        <dbReference type="ARBA" id="ARBA00022691"/>
    </source>
</evidence>
<dbReference type="RefSeq" id="WP_080038521.1">
    <property type="nucleotide sequence ID" value="NZ_CP017717.1"/>
</dbReference>
<organism evidence="7 8">
    <name type="scientific">[Actinomadura] parvosata subsp. kistnae</name>
    <dbReference type="NCBI Taxonomy" id="1909395"/>
    <lineage>
        <taxon>Bacteria</taxon>
        <taxon>Bacillati</taxon>
        <taxon>Actinomycetota</taxon>
        <taxon>Actinomycetes</taxon>
        <taxon>Streptosporangiales</taxon>
        <taxon>Streptosporangiaceae</taxon>
        <taxon>Nonomuraea</taxon>
    </lineage>
</organism>
<dbReference type="GO" id="GO:0032259">
    <property type="term" value="P:methylation"/>
    <property type="evidence" value="ECO:0007669"/>
    <property type="project" value="UniProtKB-KW"/>
</dbReference>
<dbReference type="Gene3D" id="1.10.287.1350">
    <property type="match status" value="1"/>
</dbReference>
<dbReference type="Gene3D" id="1.10.10.10">
    <property type="entry name" value="Winged helix-like DNA-binding domain superfamily/Winged helix DNA-binding domain"/>
    <property type="match status" value="1"/>
</dbReference>
<sequence>MFPEPGAPLMMPWALRVAGTLCLADLMADGLSRPEELAACSGAHPGSLERLLRYLVCRGYFAEPEPGRFTLNDRAETLLSAHPSGLRARMDADGAFGRTDQVISHLLTTIRTGRPAYAQVHGRPFFDDLAVSAGRSAPFDAVMRDRLGVDLPHLLDAYDWAAAGSVADVGGGTGGLLAALLTAHPGLHGTLVDLPVTAERAAQSLRSAGLADRCQIVAGNFFEPLPGGRHVYVLRNILHDWDDERATAILRNCRQAAGPDGRILVIELVMGDADTLTMTTAHDLFMLLICGGKERDLAQFGRLAADAELHLSAARALPSGSWLLELRTPAETEETG</sequence>
<dbReference type="PANTHER" id="PTHR43712">
    <property type="entry name" value="PUTATIVE (AFU_ORTHOLOGUE AFUA_4G14580)-RELATED"/>
    <property type="match status" value="1"/>
</dbReference>
<dbReference type="Gene3D" id="3.40.50.150">
    <property type="entry name" value="Vaccinia Virus protein VP39"/>
    <property type="match status" value="1"/>
</dbReference>
<dbReference type="PROSITE" id="PS51683">
    <property type="entry name" value="SAM_OMT_II"/>
    <property type="match status" value="1"/>
</dbReference>
<dbReference type="Pfam" id="PF08100">
    <property type="entry name" value="Dimerisation"/>
    <property type="match status" value="1"/>
</dbReference>
<evidence type="ECO:0000259" key="5">
    <source>
        <dbReference type="Pfam" id="PF00891"/>
    </source>
</evidence>
<keyword evidence="2" id="KW-0808">Transferase</keyword>
<proteinExistence type="predicted"/>
<dbReference type="PIRSF" id="PIRSF005739">
    <property type="entry name" value="O-mtase"/>
    <property type="match status" value="1"/>
</dbReference>
<feature type="domain" description="O-methyltransferase dimerisation" evidence="6">
    <location>
        <begin position="10"/>
        <end position="80"/>
    </location>
</feature>
<evidence type="ECO:0000313" key="7">
    <source>
        <dbReference type="EMBL" id="AQZ62365.1"/>
    </source>
</evidence>
<dbReference type="OrthoDB" id="4145676at2"/>
<dbReference type="Proteomes" id="UP000190797">
    <property type="component" value="Chromosome"/>
</dbReference>
<dbReference type="InterPro" id="IPR029063">
    <property type="entry name" value="SAM-dependent_MTases_sf"/>
</dbReference>
<dbReference type="KEGG" id="noa:BKM31_13620"/>
<evidence type="ECO:0000256" key="2">
    <source>
        <dbReference type="ARBA" id="ARBA00022679"/>
    </source>
</evidence>
<reference evidence="8" key="1">
    <citation type="journal article" date="2017" name="Med. Chem. Commun.">
        <title>Nonomuraea sp. ATCC 55076 harbours the largest actinomycete chromosome to date and the kistamicin biosynthetic gene cluster.</title>
        <authorList>
            <person name="Nazari B."/>
            <person name="Forneris C.C."/>
            <person name="Gibson M.I."/>
            <person name="Moon K."/>
            <person name="Schramma K.R."/>
            <person name="Seyedsayamdost M.R."/>
        </authorList>
    </citation>
    <scope>NUCLEOTIDE SEQUENCE [LARGE SCALE GENOMIC DNA]</scope>
    <source>
        <strain evidence="8">ATCC 55076</strain>
    </source>
</reference>
<evidence type="ECO:0000256" key="4">
    <source>
        <dbReference type="PIRSR" id="PIRSR005739-1"/>
    </source>
</evidence>
<dbReference type="InterPro" id="IPR036388">
    <property type="entry name" value="WH-like_DNA-bd_sf"/>
</dbReference>
<dbReference type="EMBL" id="CP017717">
    <property type="protein sequence ID" value="AQZ62365.1"/>
    <property type="molecule type" value="Genomic_DNA"/>
</dbReference>
<dbReference type="SUPFAM" id="SSF46785">
    <property type="entry name" value="Winged helix' DNA-binding domain"/>
    <property type="match status" value="1"/>
</dbReference>
<dbReference type="InterPro" id="IPR001077">
    <property type="entry name" value="COMT_C"/>
</dbReference>
<name>A0A1U9ZWP0_9ACTN</name>
<accession>A0A1U9ZWP0</accession>